<dbReference type="Pfam" id="PF16787">
    <property type="entry name" value="NDC10_II"/>
    <property type="match status" value="1"/>
</dbReference>
<sequence>MASQNEFSIPIDPALMALTSPEQPTIRSQHDSMTDGVIRTEKALRKSRVKNPYSNMKKAELQAKCRELSLSELGTCEQLRARLKDAGTPSLSVHANSSSSNSTFPQPLSHLSYPNIAEPEDHGTSIDPDQIVQDASQLEGSFNDGYNQSANGEEDNESESEGENDIGGSSNPSELSNQIDAEILQTRCKSGRAREESTLRQWKAWCPGAIADGLIPDDIVDANHLIRYMQYAATRQLFTKKGTPKQGNDHLSASSLKKVNTMLRRIRHHQEDNNPKLNGERPATNSRCEDYYKALMIQAQCLRLEKDDFDVTVGTILEQQLRPQQFNEITNAIFTKLDQVGSIVKSLFAWNWQTATLDRGDNIVHLILSALQPYQMSLPNYQLANGQVSGEATAYFGVLAMYWQTKTAKPGNSEPTYSFILPHKVPARCAVIALVILLHYMFDQENLCEKIAGWDWAEAKTWRKATVLFGKTVDKKFSGDGLSKMYESFLQHTSVTSKKKAHLARKTMPDILQDMGVPADQVDATGNWAGNTRQEVYTLKLPKLHQQNLKD</sequence>
<keyword evidence="4" id="KW-1185">Reference proteome</keyword>
<dbReference type="GO" id="GO:0003677">
    <property type="term" value="F:DNA binding"/>
    <property type="evidence" value="ECO:0007669"/>
    <property type="project" value="InterPro"/>
</dbReference>
<proteinExistence type="predicted"/>
<feature type="compositionally biased region" description="Acidic residues" evidence="1">
    <location>
        <begin position="152"/>
        <end position="164"/>
    </location>
</feature>
<name>A0A4S8L6X0_DENBC</name>
<reference evidence="3 4" key="1">
    <citation type="journal article" date="2019" name="Nat. Ecol. Evol.">
        <title>Megaphylogeny resolves global patterns of mushroom evolution.</title>
        <authorList>
            <person name="Varga T."/>
            <person name="Krizsan K."/>
            <person name="Foldi C."/>
            <person name="Dima B."/>
            <person name="Sanchez-Garcia M."/>
            <person name="Sanchez-Ramirez S."/>
            <person name="Szollosi G.J."/>
            <person name="Szarkandi J.G."/>
            <person name="Papp V."/>
            <person name="Albert L."/>
            <person name="Andreopoulos W."/>
            <person name="Angelini C."/>
            <person name="Antonin V."/>
            <person name="Barry K.W."/>
            <person name="Bougher N.L."/>
            <person name="Buchanan P."/>
            <person name="Buyck B."/>
            <person name="Bense V."/>
            <person name="Catcheside P."/>
            <person name="Chovatia M."/>
            <person name="Cooper J."/>
            <person name="Damon W."/>
            <person name="Desjardin D."/>
            <person name="Finy P."/>
            <person name="Geml J."/>
            <person name="Haridas S."/>
            <person name="Hughes K."/>
            <person name="Justo A."/>
            <person name="Karasinski D."/>
            <person name="Kautmanova I."/>
            <person name="Kiss B."/>
            <person name="Kocsube S."/>
            <person name="Kotiranta H."/>
            <person name="LaButti K.M."/>
            <person name="Lechner B.E."/>
            <person name="Liimatainen K."/>
            <person name="Lipzen A."/>
            <person name="Lukacs Z."/>
            <person name="Mihaltcheva S."/>
            <person name="Morgado L.N."/>
            <person name="Niskanen T."/>
            <person name="Noordeloos M.E."/>
            <person name="Ohm R.A."/>
            <person name="Ortiz-Santana B."/>
            <person name="Ovrebo C."/>
            <person name="Racz N."/>
            <person name="Riley R."/>
            <person name="Savchenko A."/>
            <person name="Shiryaev A."/>
            <person name="Soop K."/>
            <person name="Spirin V."/>
            <person name="Szebenyi C."/>
            <person name="Tomsovsky M."/>
            <person name="Tulloss R.E."/>
            <person name="Uehling J."/>
            <person name="Grigoriev I.V."/>
            <person name="Vagvolgyi C."/>
            <person name="Papp T."/>
            <person name="Martin F.M."/>
            <person name="Miettinen O."/>
            <person name="Hibbett D.S."/>
            <person name="Nagy L.G."/>
        </authorList>
    </citation>
    <scope>NUCLEOTIDE SEQUENCE [LARGE SCALE GENOMIC DNA]</scope>
    <source>
        <strain evidence="3 4">CBS 962.96</strain>
    </source>
</reference>
<dbReference type="OrthoDB" id="2675946at2759"/>
<organism evidence="3 4">
    <name type="scientific">Dendrothele bispora (strain CBS 962.96)</name>
    <dbReference type="NCBI Taxonomy" id="1314807"/>
    <lineage>
        <taxon>Eukaryota</taxon>
        <taxon>Fungi</taxon>
        <taxon>Dikarya</taxon>
        <taxon>Basidiomycota</taxon>
        <taxon>Agaricomycotina</taxon>
        <taxon>Agaricomycetes</taxon>
        <taxon>Agaricomycetidae</taxon>
        <taxon>Agaricales</taxon>
        <taxon>Agaricales incertae sedis</taxon>
        <taxon>Dendrothele</taxon>
    </lineage>
</organism>
<feature type="domain" description="Ndc10" evidence="2">
    <location>
        <begin position="389"/>
        <end position="543"/>
    </location>
</feature>
<evidence type="ECO:0000259" key="2">
    <source>
        <dbReference type="Pfam" id="PF16787"/>
    </source>
</evidence>
<dbReference type="InterPro" id="IPR038279">
    <property type="entry name" value="Ndc10_dom2_sf"/>
</dbReference>
<feature type="compositionally biased region" description="Polar residues" evidence="1">
    <location>
        <begin position="140"/>
        <end position="150"/>
    </location>
</feature>
<evidence type="ECO:0000313" key="3">
    <source>
        <dbReference type="EMBL" id="THU83878.1"/>
    </source>
</evidence>
<dbReference type="Gene3D" id="1.10.443.20">
    <property type="entry name" value="Centromere DNA-binding protein complex CBF3 subunit, domain 2"/>
    <property type="match status" value="1"/>
</dbReference>
<dbReference type="InterPro" id="IPR031872">
    <property type="entry name" value="NDC10_II"/>
</dbReference>
<dbReference type="EMBL" id="ML179636">
    <property type="protein sequence ID" value="THU83878.1"/>
    <property type="molecule type" value="Genomic_DNA"/>
</dbReference>
<gene>
    <name evidence="3" type="ORF">K435DRAFT_807169</name>
</gene>
<evidence type="ECO:0000313" key="4">
    <source>
        <dbReference type="Proteomes" id="UP000297245"/>
    </source>
</evidence>
<dbReference type="Proteomes" id="UP000297245">
    <property type="component" value="Unassembled WGS sequence"/>
</dbReference>
<feature type="region of interest" description="Disordered" evidence="1">
    <location>
        <begin position="140"/>
        <end position="177"/>
    </location>
</feature>
<protein>
    <recommendedName>
        <fullName evidence="2">Ndc10 domain-containing protein</fullName>
    </recommendedName>
</protein>
<feature type="region of interest" description="Disordered" evidence="1">
    <location>
        <begin position="89"/>
        <end position="128"/>
    </location>
</feature>
<dbReference type="AlphaFoldDB" id="A0A4S8L6X0"/>
<evidence type="ECO:0000256" key="1">
    <source>
        <dbReference type="SAM" id="MobiDB-lite"/>
    </source>
</evidence>
<accession>A0A4S8L6X0</accession>